<accession>A0AAI8VKI5</accession>
<comment type="caution">
    <text evidence="2">The sequence shown here is derived from an EMBL/GenBank/DDBJ whole genome shotgun (WGS) entry which is preliminary data.</text>
</comment>
<dbReference type="Proteomes" id="UP001295740">
    <property type="component" value="Unassembled WGS sequence"/>
</dbReference>
<gene>
    <name evidence="2" type="ORF">KHLLAP_LOCUS7088</name>
</gene>
<feature type="region of interest" description="Disordered" evidence="1">
    <location>
        <begin position="472"/>
        <end position="524"/>
    </location>
</feature>
<feature type="compositionally biased region" description="Basic and acidic residues" evidence="1">
    <location>
        <begin position="53"/>
        <end position="98"/>
    </location>
</feature>
<protein>
    <submittedName>
        <fullName evidence="2">Uu.00g078060.m01.CDS01</fullName>
    </submittedName>
</protein>
<dbReference type="AlphaFoldDB" id="A0AAI8VKI5"/>
<proteinExistence type="predicted"/>
<evidence type="ECO:0000256" key="1">
    <source>
        <dbReference type="SAM" id="MobiDB-lite"/>
    </source>
</evidence>
<feature type="region of interest" description="Disordered" evidence="1">
    <location>
        <begin position="677"/>
        <end position="706"/>
    </location>
</feature>
<evidence type="ECO:0000313" key="2">
    <source>
        <dbReference type="EMBL" id="CAJ2506620.1"/>
    </source>
</evidence>
<feature type="compositionally biased region" description="Basic and acidic residues" evidence="1">
    <location>
        <begin position="870"/>
        <end position="895"/>
    </location>
</feature>
<feature type="region of interest" description="Disordered" evidence="1">
    <location>
        <begin position="1"/>
        <end position="220"/>
    </location>
</feature>
<keyword evidence="3" id="KW-1185">Reference proteome</keyword>
<reference evidence="2" key="1">
    <citation type="submission" date="2023-10" db="EMBL/GenBank/DDBJ databases">
        <authorList>
            <person name="Hackl T."/>
        </authorList>
    </citation>
    <scope>NUCLEOTIDE SEQUENCE</scope>
</reference>
<feature type="compositionally biased region" description="Polar residues" evidence="1">
    <location>
        <begin position="949"/>
        <end position="963"/>
    </location>
</feature>
<feature type="region of interest" description="Disordered" evidence="1">
    <location>
        <begin position="346"/>
        <end position="384"/>
    </location>
</feature>
<feature type="region of interest" description="Disordered" evidence="1">
    <location>
        <begin position="715"/>
        <end position="734"/>
    </location>
</feature>
<feature type="compositionally biased region" description="Basic and acidic residues" evidence="1">
    <location>
        <begin position="287"/>
        <end position="300"/>
    </location>
</feature>
<feature type="compositionally biased region" description="Low complexity" evidence="1">
    <location>
        <begin position="694"/>
        <end position="706"/>
    </location>
</feature>
<organism evidence="2 3">
    <name type="scientific">Anthostomella pinea</name>
    <dbReference type="NCBI Taxonomy" id="933095"/>
    <lineage>
        <taxon>Eukaryota</taxon>
        <taxon>Fungi</taxon>
        <taxon>Dikarya</taxon>
        <taxon>Ascomycota</taxon>
        <taxon>Pezizomycotina</taxon>
        <taxon>Sordariomycetes</taxon>
        <taxon>Xylariomycetidae</taxon>
        <taxon>Xylariales</taxon>
        <taxon>Xylariaceae</taxon>
        <taxon>Anthostomella</taxon>
    </lineage>
</organism>
<feature type="compositionally biased region" description="Polar residues" evidence="1">
    <location>
        <begin position="371"/>
        <end position="381"/>
    </location>
</feature>
<dbReference type="EMBL" id="CAUWAG010000010">
    <property type="protein sequence ID" value="CAJ2506620.1"/>
    <property type="molecule type" value="Genomic_DNA"/>
</dbReference>
<feature type="compositionally biased region" description="Basic and acidic residues" evidence="1">
    <location>
        <begin position="575"/>
        <end position="584"/>
    </location>
</feature>
<feature type="region of interest" description="Disordered" evidence="1">
    <location>
        <begin position="239"/>
        <end position="300"/>
    </location>
</feature>
<feature type="compositionally biased region" description="Pro residues" evidence="1">
    <location>
        <begin position="493"/>
        <end position="503"/>
    </location>
</feature>
<sequence>MAPIQGIFSIIPDAPSAINTNHDAANSRPSRRPMTSKQAKKAYQKANKAPKLSKAEQRRQDLFEQDRIRKEFEKEKSQARARAARDKKKDKEDRERAEKKKKGLPLVEVHPSQDTIARFVRPRPRTESPAIIARKEYGSDSCTEDDHEPPAKKPRLDPPIQENCRSTRISSEPVPQLPVPEPEPEPASNEATDDAPVRPVQLADTKPSRGSHADEDPLLIDDVDDQLLSDLLGVMDSAREIAAAEPQRGTRLRGHESPAKPPPPKHPEDSMQSQKAGESYAPTCESGAKEDHTPRQARELLQDLSAKKTNARIFSTLQDTSLTPMKQVVTRNPIISTAASVVRPLEGPSKTDVKARTFTTPQSKPPVQEKQPVTRQPTINTPAPVARSMEGLSTKEANATIATTPKSEPEVQAWQPVTRQPIINTPAPVTRPLKDLSKKEVNARAVTTPQNKPPVQERQPIARQPIINTPTAIAPKPQTLGSASRSFRHPKTPMGPPPVPPKFKSPHVVSGGTPRSPQFMPKQPRLSDRQAAAKPYNPTMPQQAPTECPPTSTQLFMLGQFDDFFPSPSQEVRELFEEPKDSPVRHGNPIRSRNAHPAPLPLQRHLPPPAIPSASRLGRFATPGRQKTRCKGSPGLLDNPCANSRLPAIAATVDIPFFSTQDLFLSSQDVKDIEEEPISPVKAQPPAQRALPTSSPSARHVSSHASAVRVDRTGMAVTNPKPDPKLQRGKFGHMNRDVNTASCRTQTPPTRPPDDPTPIPNAMALEGSELVKHQAQKELDGLTGDGCGSAEFVQISSNMGKDLGNLTLHAVKACPEPYKSVAADPERRSSAAQSAVTPRLSPKPFFTPSGRTMQYKYVLERSKTTAWEDPEARQKAQEELDHLRVREDERLKELLEADEEEEGGKAQGADETNGSSLSVKDPVSQARSKPATQREAESRTTSQQRSSMSKHTTSQKTKPSNMENKARRVPSSYERMLGLASLDQNKGQKPGRDQEEQAMPASQETDYEEGWDDALCDIL</sequence>
<feature type="region of interest" description="Disordered" evidence="1">
    <location>
        <begin position="821"/>
        <end position="1012"/>
    </location>
</feature>
<evidence type="ECO:0000313" key="3">
    <source>
        <dbReference type="Proteomes" id="UP001295740"/>
    </source>
</evidence>
<name>A0AAI8VKI5_9PEZI</name>
<feature type="compositionally biased region" description="Polar residues" evidence="1">
    <location>
        <begin position="17"/>
        <end position="36"/>
    </location>
</feature>
<feature type="region of interest" description="Disordered" evidence="1">
    <location>
        <begin position="575"/>
        <end position="636"/>
    </location>
</feature>